<organism evidence="1 2">
    <name type="scientific">Calothrix parasitica NIES-267</name>
    <dbReference type="NCBI Taxonomy" id="1973488"/>
    <lineage>
        <taxon>Bacteria</taxon>
        <taxon>Bacillati</taxon>
        <taxon>Cyanobacteriota</taxon>
        <taxon>Cyanophyceae</taxon>
        <taxon>Nostocales</taxon>
        <taxon>Calotrichaceae</taxon>
        <taxon>Calothrix</taxon>
    </lineage>
</organism>
<dbReference type="AlphaFoldDB" id="A0A1Z4LQ56"/>
<gene>
    <name evidence="1" type="ORF">NIES267_27050</name>
</gene>
<protein>
    <recommendedName>
        <fullName evidence="3">Phytanoyl-CoA dioxygenase</fullName>
    </recommendedName>
</protein>
<dbReference type="SUPFAM" id="SSF51197">
    <property type="entry name" value="Clavaminate synthase-like"/>
    <property type="match status" value="1"/>
</dbReference>
<sequence>MTVALIQLKKQKNQLKENNDFAKRINKSKRWQALGRFKTVRRGYSIYQNQLQQFNSQFYQERLNVSRISAVLPVQVNQCVDNVRKTGVHLGLSLKEDAVKTIRSFADYNLCTEPKHDGFFLASDIRNGRLNGKDRRVMRGLVSNIDKCPIVDTIVSDEMLIEIARKYLGYYPTLITRHLTWSFASDLDELEIQKLYPPTNFHYDVAGLNFVTVSFFITDVDENTGPHIMIKKSHNRKPLKMLLRSNIQKEADVWRYYDRSEQLTITGNAGFGFFQDPSCIHRLKLPTNSNRLILQIRYS</sequence>
<dbReference type="Gene3D" id="2.60.120.620">
    <property type="entry name" value="q2cbj1_9rhob like domain"/>
    <property type="match status" value="1"/>
</dbReference>
<evidence type="ECO:0008006" key="3">
    <source>
        <dbReference type="Google" id="ProtNLM"/>
    </source>
</evidence>
<evidence type="ECO:0000313" key="1">
    <source>
        <dbReference type="EMBL" id="BAY83218.1"/>
    </source>
</evidence>
<keyword evidence="2" id="KW-1185">Reference proteome</keyword>
<dbReference type="EMBL" id="AP018227">
    <property type="protein sequence ID" value="BAY83218.1"/>
    <property type="molecule type" value="Genomic_DNA"/>
</dbReference>
<accession>A0A1Z4LQ56</accession>
<proteinExistence type="predicted"/>
<dbReference type="OrthoDB" id="324927at2"/>
<evidence type="ECO:0000313" key="2">
    <source>
        <dbReference type="Proteomes" id="UP000218418"/>
    </source>
</evidence>
<reference evidence="1 2" key="1">
    <citation type="submission" date="2017-06" db="EMBL/GenBank/DDBJ databases">
        <title>Genome sequencing of cyanobaciteial culture collection at National Institute for Environmental Studies (NIES).</title>
        <authorList>
            <person name="Hirose Y."/>
            <person name="Shimura Y."/>
            <person name="Fujisawa T."/>
            <person name="Nakamura Y."/>
            <person name="Kawachi M."/>
        </authorList>
    </citation>
    <scope>NUCLEOTIDE SEQUENCE [LARGE SCALE GENOMIC DNA]</scope>
    <source>
        <strain evidence="1 2">NIES-267</strain>
    </source>
</reference>
<name>A0A1Z4LQ56_9CYAN</name>
<dbReference type="Proteomes" id="UP000218418">
    <property type="component" value="Chromosome"/>
</dbReference>